<evidence type="ECO:0000256" key="6">
    <source>
        <dbReference type="SAM" id="MobiDB-lite"/>
    </source>
</evidence>
<dbReference type="SUPFAM" id="SSF57959">
    <property type="entry name" value="Leucine zipper domain"/>
    <property type="match status" value="1"/>
</dbReference>
<feature type="region of interest" description="Disordered" evidence="6">
    <location>
        <begin position="106"/>
        <end position="134"/>
    </location>
</feature>
<keyword evidence="1" id="KW-0805">Transcription regulation</keyword>
<feature type="compositionally biased region" description="Basic and acidic residues" evidence="6">
    <location>
        <begin position="689"/>
        <end position="711"/>
    </location>
</feature>
<feature type="compositionally biased region" description="Low complexity" evidence="6">
    <location>
        <begin position="532"/>
        <end position="550"/>
    </location>
</feature>
<dbReference type="InterPro" id="IPR004827">
    <property type="entry name" value="bZIP"/>
</dbReference>
<sequence>MRTEGPRYNKCAGQFRCGPVASSSLTCLSSDLSLDSGISQYCALTLGTLVQVHPNGTPACVLLRKGEVNAMDGPVVEELPVMRSMSPSTVFGEHIEIDFSQTLIKDPSQTVKITPNETSFPPSDNNNSSKKRKKKAEDLALIEALWKQDVDLGVPREVYEDDRTESHTDSPSKDKDHGKKPKSDTTIDEKPEDNLWLQLNFTVDSETGEHLLSPENHISGGDVTLDSVSPLNSPSFTLNETVPDFNLDFNLDEALKFVGLNCSETGETVWKPSEPEPTSDNKESPGKEKEDSEDSLDTLNDTLDDMIQASQLHPQHPRSLQGRLGSLVRGGEMERWQEVVQYLGLPNPHHTQAPHTPMAAHGTSPTHSHGHGPPLHHPHALYPSHETSPSTPAAPVPRGVLLNNATLPPPMPDPMTHNITYTNSMGASSHLVTSSMNLTNSSDLAGSDHSQYKMEATTTLPSEMMYYQNRSLDGFEMNDTTDRLISDVLSAENTSTEMNQTTDGLLSSILNDEALGLMEMAMSDSGCALPQLSGEDGVDVSSDSAVSSLSPDEPWSSLDHTTQPSDSGSRNQSGDYNTGSYRYAAEDPHRMPSIPLKKQHMYGRGGAGGLGGGSSSGVANVGGYGSHYPQPPSLPVMEGATALDPAEMKYSCTMDFRSQEVSGSSVEHVQHNHTYHMSPEGPSGLSRPTSRDKQKNRKNDSERTLSRDEKRARAMNLPISCDDIINLPMDEFNERISKYDLTEAQLSLIRDIRRRGKNKVAAQNCRKRKLDQITHLADEVRAIQSRKNDLYKEYEYLNLERNRIKNKFSLLYRHIFQSLRDPDGNPYSPHEYSLQQSADGSILLVPRSSPGHSVDPNSGNKPRGKDDAKQ</sequence>
<feature type="region of interest" description="Disordered" evidence="6">
    <location>
        <begin position="674"/>
        <end position="711"/>
    </location>
</feature>
<dbReference type="GO" id="GO:0000981">
    <property type="term" value="F:DNA-binding transcription factor activity, RNA polymerase II-specific"/>
    <property type="evidence" value="ECO:0007669"/>
    <property type="project" value="TreeGrafter"/>
</dbReference>
<gene>
    <name evidence="8" type="ORF">O3P69_000001</name>
</gene>
<feature type="compositionally biased region" description="Basic and acidic residues" evidence="6">
    <location>
        <begin position="164"/>
        <end position="191"/>
    </location>
</feature>
<evidence type="ECO:0000259" key="7">
    <source>
        <dbReference type="PROSITE" id="PS50217"/>
    </source>
</evidence>
<comment type="caution">
    <text evidence="8">The sequence shown here is derived from an EMBL/GenBank/DDBJ whole genome shotgun (WGS) entry which is preliminary data.</text>
</comment>
<feature type="domain" description="BZIP" evidence="7">
    <location>
        <begin position="748"/>
        <end position="811"/>
    </location>
</feature>
<dbReference type="PROSITE" id="PS00036">
    <property type="entry name" value="BZIP_BASIC"/>
    <property type="match status" value="1"/>
</dbReference>
<name>A0AAW0UU70_SCYPA</name>
<feature type="compositionally biased region" description="Basic residues" evidence="6">
    <location>
        <begin position="368"/>
        <end position="379"/>
    </location>
</feature>
<feature type="compositionally biased region" description="Basic and acidic residues" evidence="6">
    <location>
        <begin position="279"/>
        <end position="290"/>
    </location>
</feature>
<dbReference type="GO" id="GO:0005634">
    <property type="term" value="C:nucleus"/>
    <property type="evidence" value="ECO:0007669"/>
    <property type="project" value="TreeGrafter"/>
</dbReference>
<dbReference type="PANTHER" id="PTHR24411">
    <property type="entry name" value="NUCLEAR FACTOR ERYTHROID 2-RELATED FACTOR"/>
    <property type="match status" value="1"/>
</dbReference>
<proteinExistence type="predicted"/>
<dbReference type="Proteomes" id="UP001487740">
    <property type="component" value="Unassembled WGS sequence"/>
</dbReference>
<dbReference type="PANTHER" id="PTHR24411:SF55">
    <property type="entry name" value="SEGMENTATION PROTEIN CAP'N'COLLAR"/>
    <property type="match status" value="1"/>
</dbReference>
<feature type="compositionally biased region" description="Polar residues" evidence="6">
    <location>
        <begin position="106"/>
        <end position="122"/>
    </location>
</feature>
<dbReference type="GO" id="GO:0000978">
    <property type="term" value="F:RNA polymerase II cis-regulatory region sequence-specific DNA binding"/>
    <property type="evidence" value="ECO:0007669"/>
    <property type="project" value="InterPro"/>
</dbReference>
<dbReference type="SUPFAM" id="SSF47454">
    <property type="entry name" value="A DNA-binding domain in eukaryotic transcription factors"/>
    <property type="match status" value="1"/>
</dbReference>
<dbReference type="SMART" id="SM00338">
    <property type="entry name" value="BRLZ"/>
    <property type="match status" value="1"/>
</dbReference>
<dbReference type="InterPro" id="IPR046347">
    <property type="entry name" value="bZIP_sf"/>
</dbReference>
<reference evidence="8 9" key="1">
    <citation type="submission" date="2023-03" db="EMBL/GenBank/DDBJ databases">
        <title>High-quality genome of Scylla paramamosain provides insights in environmental adaptation.</title>
        <authorList>
            <person name="Zhang L."/>
        </authorList>
    </citation>
    <scope>NUCLEOTIDE SEQUENCE [LARGE SCALE GENOMIC DNA]</scope>
    <source>
        <strain evidence="8">LZ_2023a</strain>
        <tissue evidence="8">Muscle</tissue>
    </source>
</reference>
<dbReference type="InterPro" id="IPR008917">
    <property type="entry name" value="TF_DNA-bd_sf"/>
</dbReference>
<dbReference type="EMBL" id="JARAKH010000005">
    <property type="protein sequence ID" value="KAK8403600.1"/>
    <property type="molecule type" value="Genomic_DNA"/>
</dbReference>
<evidence type="ECO:0000313" key="9">
    <source>
        <dbReference type="Proteomes" id="UP001487740"/>
    </source>
</evidence>
<keyword evidence="5" id="KW-0539">Nucleus</keyword>
<feature type="region of interest" description="Disordered" evidence="6">
    <location>
        <begin position="266"/>
        <end position="298"/>
    </location>
</feature>
<feature type="region of interest" description="Disordered" evidence="6">
    <location>
        <begin position="160"/>
        <end position="191"/>
    </location>
</feature>
<dbReference type="CDD" id="cd14698">
    <property type="entry name" value="bZIP_CNC"/>
    <property type="match status" value="1"/>
</dbReference>
<dbReference type="FunFam" id="1.10.880.10:FF:000004">
    <property type="entry name" value="Nuclear factor, erythroid 2"/>
    <property type="match status" value="1"/>
</dbReference>
<evidence type="ECO:0000256" key="4">
    <source>
        <dbReference type="ARBA" id="ARBA00023163"/>
    </source>
</evidence>
<dbReference type="Gene3D" id="1.10.880.10">
    <property type="entry name" value="Transcription factor, Skn-1-like, DNA-binding domain"/>
    <property type="match status" value="1"/>
</dbReference>
<dbReference type="InterPro" id="IPR047167">
    <property type="entry name" value="NFE2-like"/>
</dbReference>
<feature type="compositionally biased region" description="Polar residues" evidence="6">
    <location>
        <begin position="558"/>
        <end position="580"/>
    </location>
</feature>
<feature type="region of interest" description="Disordered" evidence="6">
    <location>
        <begin position="347"/>
        <end position="411"/>
    </location>
</feature>
<dbReference type="AlphaFoldDB" id="A0AAW0UU70"/>
<evidence type="ECO:0000256" key="3">
    <source>
        <dbReference type="ARBA" id="ARBA00023159"/>
    </source>
</evidence>
<dbReference type="InterPro" id="IPR004826">
    <property type="entry name" value="bZIP_Maf"/>
</dbReference>
<accession>A0AAW0UU70</accession>
<protein>
    <recommendedName>
        <fullName evidence="7">BZIP domain-containing protein</fullName>
    </recommendedName>
</protein>
<evidence type="ECO:0000256" key="2">
    <source>
        <dbReference type="ARBA" id="ARBA00023125"/>
    </source>
</evidence>
<evidence type="ECO:0000256" key="1">
    <source>
        <dbReference type="ARBA" id="ARBA00023015"/>
    </source>
</evidence>
<evidence type="ECO:0000313" key="8">
    <source>
        <dbReference type="EMBL" id="KAK8403600.1"/>
    </source>
</evidence>
<keyword evidence="4" id="KW-0804">Transcription</keyword>
<evidence type="ECO:0000256" key="5">
    <source>
        <dbReference type="ARBA" id="ARBA00023242"/>
    </source>
</evidence>
<keyword evidence="9" id="KW-1185">Reference proteome</keyword>
<organism evidence="8 9">
    <name type="scientific">Scylla paramamosain</name>
    <name type="common">Mud crab</name>
    <dbReference type="NCBI Taxonomy" id="85552"/>
    <lineage>
        <taxon>Eukaryota</taxon>
        <taxon>Metazoa</taxon>
        <taxon>Ecdysozoa</taxon>
        <taxon>Arthropoda</taxon>
        <taxon>Crustacea</taxon>
        <taxon>Multicrustacea</taxon>
        <taxon>Malacostraca</taxon>
        <taxon>Eumalacostraca</taxon>
        <taxon>Eucarida</taxon>
        <taxon>Decapoda</taxon>
        <taxon>Pleocyemata</taxon>
        <taxon>Brachyura</taxon>
        <taxon>Eubrachyura</taxon>
        <taxon>Portunoidea</taxon>
        <taxon>Portunidae</taxon>
        <taxon>Portuninae</taxon>
        <taxon>Scylla</taxon>
    </lineage>
</organism>
<feature type="region of interest" description="Disordered" evidence="6">
    <location>
        <begin position="528"/>
        <end position="588"/>
    </location>
</feature>
<keyword evidence="3" id="KW-0010">Activator</keyword>
<dbReference type="PROSITE" id="PS50217">
    <property type="entry name" value="BZIP"/>
    <property type="match status" value="1"/>
</dbReference>
<dbReference type="Pfam" id="PF03131">
    <property type="entry name" value="bZIP_Maf"/>
    <property type="match status" value="1"/>
</dbReference>
<keyword evidence="2" id="KW-0238">DNA-binding</keyword>
<feature type="region of interest" description="Disordered" evidence="6">
    <location>
        <begin position="826"/>
        <end position="870"/>
    </location>
</feature>